<evidence type="ECO:0000313" key="2">
    <source>
        <dbReference type="EMBL" id="KAK3202830.1"/>
    </source>
</evidence>
<gene>
    <name evidence="2" type="ORF">GRF29_154g918002</name>
</gene>
<name>A0AAN6LU72_9PLEO</name>
<dbReference type="Proteomes" id="UP001280581">
    <property type="component" value="Unassembled WGS sequence"/>
</dbReference>
<protein>
    <submittedName>
        <fullName evidence="2">Uncharacterized protein</fullName>
    </submittedName>
</protein>
<proteinExistence type="predicted"/>
<sequence length="466" mass="53457">MGDRIDLRKQFDELSNNIAHIIEEHLEKFRNITDWSQDLKHPVLRVDAFLEEDFHNDEQENTPSGPVRVASSRINLSNTFKGQRPKKRTLQSTNDQHYANVDGGSEPCSAHHRGTGRLRVANTQLIAEDVTEHQRQIASDTRSFPKRRKIVPEKFVFQPSTLDKLIVGIWEQIHGTLDINPQIISEQYQVSLPGNTNVTIPTNGTSIGFRETGLISQHDAFHRMNTLCRKVTQASRVCRSIEIMVQAKWVELFDEKVQTSVIAMPQISRTKHTKKAIAEACHDFGWSEKELRNKMAIWRGYKEVKDAAGFVALVFAGMGIYRFCKYRVGFTAEAMKRLQHMRPRFEVAADTLQPDWRQLLSIVGENTQLEYPGHPHDWVVSEDGLHPVSLRSTYANQIPFFEFEQLEESIIDEREWRGEDPRWVPQNNVVARNPTPATASLISLVVPSEGRPPYRYIAVQKVRTTD</sequence>
<reference evidence="2 3" key="1">
    <citation type="submission" date="2021-02" db="EMBL/GenBank/DDBJ databases">
        <title>Genome assembly of Pseudopithomyces chartarum.</title>
        <authorList>
            <person name="Jauregui R."/>
            <person name="Singh J."/>
            <person name="Voisey C."/>
        </authorList>
    </citation>
    <scope>NUCLEOTIDE SEQUENCE [LARGE SCALE GENOMIC DNA]</scope>
    <source>
        <strain evidence="2 3">AGR01</strain>
    </source>
</reference>
<feature type="region of interest" description="Disordered" evidence="1">
    <location>
        <begin position="81"/>
        <end position="107"/>
    </location>
</feature>
<evidence type="ECO:0000313" key="3">
    <source>
        <dbReference type="Proteomes" id="UP001280581"/>
    </source>
</evidence>
<organism evidence="2 3">
    <name type="scientific">Pseudopithomyces chartarum</name>
    <dbReference type="NCBI Taxonomy" id="1892770"/>
    <lineage>
        <taxon>Eukaryota</taxon>
        <taxon>Fungi</taxon>
        <taxon>Dikarya</taxon>
        <taxon>Ascomycota</taxon>
        <taxon>Pezizomycotina</taxon>
        <taxon>Dothideomycetes</taxon>
        <taxon>Pleosporomycetidae</taxon>
        <taxon>Pleosporales</taxon>
        <taxon>Massarineae</taxon>
        <taxon>Didymosphaeriaceae</taxon>
        <taxon>Pseudopithomyces</taxon>
    </lineage>
</organism>
<accession>A0AAN6LU72</accession>
<dbReference type="AlphaFoldDB" id="A0AAN6LU72"/>
<evidence type="ECO:0000256" key="1">
    <source>
        <dbReference type="SAM" id="MobiDB-lite"/>
    </source>
</evidence>
<dbReference type="EMBL" id="WVTA01000013">
    <property type="protein sequence ID" value="KAK3202830.1"/>
    <property type="molecule type" value="Genomic_DNA"/>
</dbReference>
<comment type="caution">
    <text evidence="2">The sequence shown here is derived from an EMBL/GenBank/DDBJ whole genome shotgun (WGS) entry which is preliminary data.</text>
</comment>
<keyword evidence="3" id="KW-1185">Reference proteome</keyword>